<protein>
    <submittedName>
        <fullName evidence="1">Uncharacterized protein</fullName>
    </submittedName>
</protein>
<evidence type="ECO:0000313" key="1">
    <source>
        <dbReference type="EMBL" id="TFK97402.1"/>
    </source>
</evidence>
<gene>
    <name evidence="1" type="ORF">BDV98DRAFT_261585</name>
</gene>
<dbReference type="Proteomes" id="UP000305067">
    <property type="component" value="Unassembled WGS sequence"/>
</dbReference>
<name>A0A5C3Q5Z3_9AGAR</name>
<dbReference type="EMBL" id="ML178847">
    <property type="protein sequence ID" value="TFK97402.1"/>
    <property type="molecule type" value="Genomic_DNA"/>
</dbReference>
<accession>A0A5C3Q5Z3</accession>
<evidence type="ECO:0000313" key="2">
    <source>
        <dbReference type="Proteomes" id="UP000305067"/>
    </source>
</evidence>
<sequence length="209" mass="22328">MLANAFSSSSVGVSSYVFGSKVSSGGCIGWGRSGFCTLLASYEVSSGSVQGWPAASGIRIYTDLLRTTTAETARATPQLTSKPLQVSGHNESYPIELRTTEPNTQDVITLPRRVGTSLVAAVRKAEGLVTRISGFRMQERLCGAPRRPGCIPTLWLDSTLVSTEPYPVPSESLQSLACRLRLRVPYLLLFSAAVATLVLPIVECCSISP</sequence>
<reference evidence="1 2" key="1">
    <citation type="journal article" date="2019" name="Nat. Ecol. Evol.">
        <title>Megaphylogeny resolves global patterns of mushroom evolution.</title>
        <authorList>
            <person name="Varga T."/>
            <person name="Krizsan K."/>
            <person name="Foldi C."/>
            <person name="Dima B."/>
            <person name="Sanchez-Garcia M."/>
            <person name="Sanchez-Ramirez S."/>
            <person name="Szollosi G.J."/>
            <person name="Szarkandi J.G."/>
            <person name="Papp V."/>
            <person name="Albert L."/>
            <person name="Andreopoulos W."/>
            <person name="Angelini C."/>
            <person name="Antonin V."/>
            <person name="Barry K.W."/>
            <person name="Bougher N.L."/>
            <person name="Buchanan P."/>
            <person name="Buyck B."/>
            <person name="Bense V."/>
            <person name="Catcheside P."/>
            <person name="Chovatia M."/>
            <person name="Cooper J."/>
            <person name="Damon W."/>
            <person name="Desjardin D."/>
            <person name="Finy P."/>
            <person name="Geml J."/>
            <person name="Haridas S."/>
            <person name="Hughes K."/>
            <person name="Justo A."/>
            <person name="Karasinski D."/>
            <person name="Kautmanova I."/>
            <person name="Kiss B."/>
            <person name="Kocsube S."/>
            <person name="Kotiranta H."/>
            <person name="LaButti K.M."/>
            <person name="Lechner B.E."/>
            <person name="Liimatainen K."/>
            <person name="Lipzen A."/>
            <person name="Lukacs Z."/>
            <person name="Mihaltcheva S."/>
            <person name="Morgado L.N."/>
            <person name="Niskanen T."/>
            <person name="Noordeloos M.E."/>
            <person name="Ohm R.A."/>
            <person name="Ortiz-Santana B."/>
            <person name="Ovrebo C."/>
            <person name="Racz N."/>
            <person name="Riley R."/>
            <person name="Savchenko A."/>
            <person name="Shiryaev A."/>
            <person name="Soop K."/>
            <person name="Spirin V."/>
            <person name="Szebenyi C."/>
            <person name="Tomsovsky M."/>
            <person name="Tulloss R.E."/>
            <person name="Uehling J."/>
            <person name="Grigoriev I.V."/>
            <person name="Vagvolgyi C."/>
            <person name="Papp T."/>
            <person name="Martin F.M."/>
            <person name="Miettinen O."/>
            <person name="Hibbett D.S."/>
            <person name="Nagy L.G."/>
        </authorList>
    </citation>
    <scope>NUCLEOTIDE SEQUENCE [LARGE SCALE GENOMIC DNA]</scope>
    <source>
        <strain evidence="1 2">CBS 309.79</strain>
    </source>
</reference>
<proteinExistence type="predicted"/>
<organism evidence="1 2">
    <name type="scientific">Pterulicium gracile</name>
    <dbReference type="NCBI Taxonomy" id="1884261"/>
    <lineage>
        <taxon>Eukaryota</taxon>
        <taxon>Fungi</taxon>
        <taxon>Dikarya</taxon>
        <taxon>Basidiomycota</taxon>
        <taxon>Agaricomycotina</taxon>
        <taxon>Agaricomycetes</taxon>
        <taxon>Agaricomycetidae</taxon>
        <taxon>Agaricales</taxon>
        <taxon>Pleurotineae</taxon>
        <taxon>Pterulaceae</taxon>
        <taxon>Pterulicium</taxon>
    </lineage>
</organism>
<keyword evidence="2" id="KW-1185">Reference proteome</keyword>
<dbReference type="AlphaFoldDB" id="A0A5C3Q5Z3"/>